<evidence type="ECO:0000313" key="11">
    <source>
        <dbReference type="Proteomes" id="UP001150062"/>
    </source>
</evidence>
<evidence type="ECO:0000256" key="5">
    <source>
        <dbReference type="ARBA" id="ARBA00022776"/>
    </source>
</evidence>
<keyword evidence="5" id="KW-0498">Mitosis</keyword>
<dbReference type="InterPro" id="IPR056150">
    <property type="entry name" value="WD40_CDC20-Fz"/>
</dbReference>
<evidence type="ECO:0000256" key="6">
    <source>
        <dbReference type="ARBA" id="ARBA00023306"/>
    </source>
</evidence>
<dbReference type="Gene3D" id="2.130.10.10">
    <property type="entry name" value="YVTN repeat-like/Quinoprotein amine dehydrogenase"/>
    <property type="match status" value="1"/>
</dbReference>
<evidence type="ECO:0000256" key="2">
    <source>
        <dbReference type="ARBA" id="ARBA00022574"/>
    </source>
</evidence>
<keyword evidence="6" id="KW-0131">Cell cycle</keyword>
<dbReference type="InterPro" id="IPR001680">
    <property type="entry name" value="WD40_rpt"/>
</dbReference>
<feature type="compositionally biased region" description="Basic residues" evidence="8">
    <location>
        <begin position="12"/>
        <end position="33"/>
    </location>
</feature>
<dbReference type="PROSITE" id="PS50082">
    <property type="entry name" value="WD_REPEATS_2"/>
    <property type="match status" value="2"/>
</dbReference>
<keyword evidence="2 7" id="KW-0853">WD repeat</keyword>
<dbReference type="PROSITE" id="PS50294">
    <property type="entry name" value="WD_REPEATS_REGION"/>
    <property type="match status" value="2"/>
</dbReference>
<accession>A0ABQ8YYM3</accession>
<evidence type="ECO:0000256" key="4">
    <source>
        <dbReference type="ARBA" id="ARBA00022737"/>
    </source>
</evidence>
<feature type="compositionally biased region" description="Basic and acidic residues" evidence="8">
    <location>
        <begin position="1"/>
        <end position="11"/>
    </location>
</feature>
<protein>
    <submittedName>
        <fullName evidence="10">Cell division cycle 20 cdc20 fizzy -related</fullName>
    </submittedName>
</protein>
<feature type="compositionally biased region" description="Basic residues" evidence="8">
    <location>
        <begin position="100"/>
        <end position="123"/>
    </location>
</feature>
<dbReference type="InterPro" id="IPR033010">
    <property type="entry name" value="Cdc20/Fizzy"/>
</dbReference>
<keyword evidence="11" id="KW-1185">Reference proteome</keyword>
<evidence type="ECO:0000256" key="1">
    <source>
        <dbReference type="ARBA" id="ARBA00006445"/>
    </source>
</evidence>
<proteinExistence type="inferred from homology"/>
<evidence type="ECO:0000259" key="9">
    <source>
        <dbReference type="Pfam" id="PF24807"/>
    </source>
</evidence>
<evidence type="ECO:0000256" key="8">
    <source>
        <dbReference type="SAM" id="MobiDB-lite"/>
    </source>
</evidence>
<dbReference type="InterPro" id="IPR036322">
    <property type="entry name" value="WD40_repeat_dom_sf"/>
</dbReference>
<dbReference type="SUPFAM" id="SSF50978">
    <property type="entry name" value="WD40 repeat-like"/>
    <property type="match status" value="1"/>
</dbReference>
<evidence type="ECO:0000256" key="3">
    <source>
        <dbReference type="ARBA" id="ARBA00022618"/>
    </source>
</evidence>
<dbReference type="PANTHER" id="PTHR19918:SF8">
    <property type="entry name" value="FI02843P"/>
    <property type="match status" value="1"/>
</dbReference>
<evidence type="ECO:0000256" key="7">
    <source>
        <dbReference type="PROSITE-ProRule" id="PRU00221"/>
    </source>
</evidence>
<feature type="repeat" description="WD" evidence="7">
    <location>
        <begin position="508"/>
        <end position="549"/>
    </location>
</feature>
<comment type="similarity">
    <text evidence="1">Belongs to the WD repeat CDC20/Fizzy family.</text>
</comment>
<dbReference type="Proteomes" id="UP001150062">
    <property type="component" value="Unassembled WGS sequence"/>
</dbReference>
<keyword evidence="3 10" id="KW-0132">Cell division</keyword>
<feature type="domain" description="CDC20/Fizzy WD40" evidence="9">
    <location>
        <begin position="251"/>
        <end position="539"/>
    </location>
</feature>
<dbReference type="Pfam" id="PF24807">
    <property type="entry name" value="WD40_CDC20-Fz"/>
    <property type="match status" value="1"/>
</dbReference>
<feature type="compositionally biased region" description="Basic and acidic residues" evidence="8">
    <location>
        <begin position="90"/>
        <end position="99"/>
    </location>
</feature>
<organism evidence="10 11">
    <name type="scientific">Anaeramoeba flamelloides</name>
    <dbReference type="NCBI Taxonomy" id="1746091"/>
    <lineage>
        <taxon>Eukaryota</taxon>
        <taxon>Metamonada</taxon>
        <taxon>Anaeramoebidae</taxon>
        <taxon>Anaeramoeba</taxon>
    </lineage>
</organism>
<sequence>MEAIKESFDYRCKRKRKRKRNRNRNATGKRKISKTKIVQVNEGSGSFYYQPKLKRTNHFSRLSRFLPLRSTFQESQLKIGLKKKTNLSGRKKEEEEKDQKKKPKKRRRRKKNKDTRPRRKQKNQKIYLAKLRSTILPNTEKTSQQSKDKIASRMEETRILTFVEKTKGDSKLREFWGCKENCIRDEQKLMRQTKKKDGFNTLKYPVDYLIERSLEGRSCLELETNLRLSLGLNNSQGNVGLNLSKKELKVLDAPGLVDDFYLNVLDWSQPSDLVAAALNRSLYIWDVNNEVSMELFEAKSQICSVCWNPVSPTVLVGLNSSQIQLWDNEKKVCIRKWNSHNQRVSVLSWGNGNFFTSGSRDSMIINHDLRAQNESHQVLKMHKQEITGLEWSNDSLKLASGGNDNMLHVWSRENFSRPVASFKHKAAVKAIAWCGWQSNLLVSGGGTNDQTISVLDLNKVKRIRKVKTGAQVSSIVFGNDRVIASGHGMNSNQIKLWKFPQLELVGELNGHKKRVLNLAISKDKSNLVSCAGDESIRFWKIGLKKELKEKNKIKKRNLDSGLSWKKIWNGEKSNLVKNWEKTFR</sequence>
<feature type="region of interest" description="Disordered" evidence="8">
    <location>
        <begin position="77"/>
        <end position="127"/>
    </location>
</feature>
<dbReference type="SMART" id="SM00320">
    <property type="entry name" value="WD40"/>
    <property type="match status" value="7"/>
</dbReference>
<feature type="region of interest" description="Disordered" evidence="8">
    <location>
        <begin position="1"/>
        <end position="33"/>
    </location>
</feature>
<dbReference type="PANTHER" id="PTHR19918">
    <property type="entry name" value="CELL DIVISION CYCLE 20 CDC20 FIZZY -RELATED"/>
    <property type="match status" value="1"/>
</dbReference>
<dbReference type="EMBL" id="JAOAOG010000098">
    <property type="protein sequence ID" value="KAJ6249580.1"/>
    <property type="molecule type" value="Genomic_DNA"/>
</dbReference>
<dbReference type="InterPro" id="IPR015943">
    <property type="entry name" value="WD40/YVTN_repeat-like_dom_sf"/>
</dbReference>
<reference evidence="10" key="1">
    <citation type="submission" date="2022-08" db="EMBL/GenBank/DDBJ databases">
        <title>Novel sulfate-reducing endosymbionts in the free-living metamonad Anaeramoeba.</title>
        <authorList>
            <person name="Jerlstrom-Hultqvist J."/>
            <person name="Cepicka I."/>
            <person name="Gallot-Lavallee L."/>
            <person name="Salas-Leiva D."/>
            <person name="Curtis B.A."/>
            <person name="Zahonova K."/>
            <person name="Pipaliya S."/>
            <person name="Dacks J."/>
            <person name="Roger A.J."/>
        </authorList>
    </citation>
    <scope>NUCLEOTIDE SEQUENCE</scope>
    <source>
        <strain evidence="10">Schooner1</strain>
    </source>
</reference>
<name>A0ABQ8YYM3_9EUKA</name>
<feature type="repeat" description="WD" evidence="7">
    <location>
        <begin position="379"/>
        <end position="411"/>
    </location>
</feature>
<comment type="caution">
    <text evidence="10">The sequence shown here is derived from an EMBL/GenBank/DDBJ whole genome shotgun (WGS) entry which is preliminary data.</text>
</comment>
<dbReference type="GO" id="GO:0051301">
    <property type="term" value="P:cell division"/>
    <property type="evidence" value="ECO:0007669"/>
    <property type="project" value="UniProtKB-KW"/>
</dbReference>
<evidence type="ECO:0000313" key="10">
    <source>
        <dbReference type="EMBL" id="KAJ6249580.1"/>
    </source>
</evidence>
<gene>
    <name evidence="10" type="ORF">M0813_17001</name>
</gene>
<keyword evidence="4" id="KW-0677">Repeat</keyword>